<evidence type="ECO:0000256" key="6">
    <source>
        <dbReference type="ARBA" id="ARBA00022771"/>
    </source>
</evidence>
<evidence type="ECO:0000256" key="10">
    <source>
        <dbReference type="PROSITE-ProRule" id="PRU00452"/>
    </source>
</evidence>
<dbReference type="EMBL" id="FJUX01000013">
    <property type="protein sequence ID" value="CZS92712.1"/>
    <property type="molecule type" value="Genomic_DNA"/>
</dbReference>
<dbReference type="GO" id="GO:0008270">
    <property type="term" value="F:zinc ion binding"/>
    <property type="evidence" value="ECO:0007669"/>
    <property type="project" value="UniProtKB-KW"/>
</dbReference>
<feature type="compositionally biased region" description="Polar residues" evidence="11">
    <location>
        <begin position="32"/>
        <end position="41"/>
    </location>
</feature>
<evidence type="ECO:0000256" key="4">
    <source>
        <dbReference type="ARBA" id="ARBA00022679"/>
    </source>
</evidence>
<accession>A0A1E1K3Y0</accession>
<dbReference type="Gene3D" id="3.30.40.10">
    <property type="entry name" value="Zinc/RING finger domain, C3HC4 (zinc finger)"/>
    <property type="match status" value="1"/>
</dbReference>
<dbReference type="GO" id="GO:0061665">
    <property type="term" value="F:SUMO ligase activity"/>
    <property type="evidence" value="ECO:0007669"/>
    <property type="project" value="TreeGrafter"/>
</dbReference>
<feature type="region of interest" description="Disordered" evidence="11">
    <location>
        <begin position="1"/>
        <end position="48"/>
    </location>
</feature>
<dbReference type="CDD" id="cd16651">
    <property type="entry name" value="SPL-RING_NSE2"/>
    <property type="match status" value="1"/>
</dbReference>
<dbReference type="InterPro" id="IPR026846">
    <property type="entry name" value="Nse2(Mms21)"/>
</dbReference>
<dbReference type="PROSITE" id="PS51044">
    <property type="entry name" value="ZF_SP_RING"/>
    <property type="match status" value="1"/>
</dbReference>
<dbReference type="SUPFAM" id="SSF57850">
    <property type="entry name" value="RING/U-box"/>
    <property type="match status" value="1"/>
</dbReference>
<dbReference type="GO" id="GO:0005634">
    <property type="term" value="C:nucleus"/>
    <property type="evidence" value="ECO:0007669"/>
    <property type="project" value="UniProtKB-SubCell"/>
</dbReference>
<dbReference type="GO" id="GO:0000724">
    <property type="term" value="P:double-strand break repair via homologous recombination"/>
    <property type="evidence" value="ECO:0007669"/>
    <property type="project" value="InterPro"/>
</dbReference>
<evidence type="ECO:0000256" key="11">
    <source>
        <dbReference type="SAM" id="MobiDB-lite"/>
    </source>
</evidence>
<feature type="compositionally biased region" description="Basic residues" evidence="11">
    <location>
        <begin position="436"/>
        <end position="447"/>
    </location>
</feature>
<evidence type="ECO:0000256" key="3">
    <source>
        <dbReference type="ARBA" id="ARBA00008212"/>
    </source>
</evidence>
<feature type="region of interest" description="Disordered" evidence="11">
    <location>
        <begin position="169"/>
        <end position="234"/>
    </location>
</feature>
<feature type="domain" description="SP-RING-type" evidence="12">
    <location>
        <begin position="297"/>
        <end position="389"/>
    </location>
</feature>
<organism evidence="13 14">
    <name type="scientific">Rhynchosporium agropyri</name>
    <dbReference type="NCBI Taxonomy" id="914238"/>
    <lineage>
        <taxon>Eukaryota</taxon>
        <taxon>Fungi</taxon>
        <taxon>Dikarya</taxon>
        <taxon>Ascomycota</taxon>
        <taxon>Pezizomycotina</taxon>
        <taxon>Leotiomycetes</taxon>
        <taxon>Helotiales</taxon>
        <taxon>Ploettnerulaceae</taxon>
        <taxon>Rhynchosporium</taxon>
    </lineage>
</organism>
<dbReference type="PANTHER" id="PTHR21330">
    <property type="entry name" value="E3 SUMO-PROTEIN LIGASE NSE2"/>
    <property type="match status" value="1"/>
</dbReference>
<dbReference type="PANTHER" id="PTHR21330:SF1">
    <property type="entry name" value="E3 SUMO-PROTEIN LIGASE NSE2"/>
    <property type="match status" value="1"/>
</dbReference>
<gene>
    <name evidence="13" type="ORF">RAG0_03236</name>
</gene>
<dbReference type="GO" id="GO:0016925">
    <property type="term" value="P:protein sumoylation"/>
    <property type="evidence" value="ECO:0007669"/>
    <property type="project" value="UniProtKB-UniPathway"/>
</dbReference>
<sequence>MSNRRLVSRSRMNDAASPAPPRRQQPRASETPVRQTQTQTELPPYEPPVCALSEDAQHALESLGNTYDYRKYSKHLDNAKVVIRNAAAESNDRLLQRKENFPKQVERRRREGVADEDRSEGEAKDETVLKGFERANDKFTLEAEEAMRELIDYSDELSVQDAIMKEVAQEIASAPAPRRAPPRRRRNAGSDDEGQEEEDNEPPAADPDNMSAVELLRQAKEDRAAQYASQSKRARYADNNDYKIFKQILHHAQNPDSGQNPPHPSTWFPEENKDGSGPRRRRNNTTDNTNNGGDSDSEDEVIIASASESLTCPLTLQYFKDPVINTQCKHTIDRPALADYHRTEARVFQGTNDNKKVAKCPTTGCDTMLAMEDYVKDELMARKVERAIRREKEQDNEDDEADDDLPRGTQRSRPEQIDDDGDDDVVDDVNQARQAKAARIKRERARSRGGLSMAPGQPAATMDSDEDSR</sequence>
<feature type="compositionally biased region" description="Acidic residues" evidence="11">
    <location>
        <begin position="190"/>
        <end position="201"/>
    </location>
</feature>
<evidence type="ECO:0000256" key="2">
    <source>
        <dbReference type="ARBA" id="ARBA00004718"/>
    </source>
</evidence>
<keyword evidence="7" id="KW-0833">Ubl conjugation pathway</keyword>
<evidence type="ECO:0000256" key="8">
    <source>
        <dbReference type="ARBA" id="ARBA00022833"/>
    </source>
</evidence>
<evidence type="ECO:0000256" key="7">
    <source>
        <dbReference type="ARBA" id="ARBA00022786"/>
    </source>
</evidence>
<evidence type="ECO:0000313" key="14">
    <source>
        <dbReference type="Proteomes" id="UP000178912"/>
    </source>
</evidence>
<dbReference type="GO" id="GO:0030915">
    <property type="term" value="C:Smc5-Smc6 complex"/>
    <property type="evidence" value="ECO:0007669"/>
    <property type="project" value="InterPro"/>
</dbReference>
<dbReference type="Pfam" id="PF11789">
    <property type="entry name" value="zf-Nse"/>
    <property type="match status" value="1"/>
</dbReference>
<comment type="subcellular location">
    <subcellularLocation>
        <location evidence="1">Nucleus</location>
    </subcellularLocation>
</comment>
<dbReference type="UniPathway" id="UPA00886"/>
<name>A0A1E1K3Y0_9HELO</name>
<feature type="region of interest" description="Disordered" evidence="11">
    <location>
        <begin position="389"/>
        <end position="469"/>
    </location>
</feature>
<comment type="similarity">
    <text evidence="3">Belongs to the NSE2 family.</text>
</comment>
<dbReference type="AlphaFoldDB" id="A0A1E1K3Y0"/>
<feature type="region of interest" description="Disordered" evidence="11">
    <location>
        <begin position="252"/>
        <end position="297"/>
    </location>
</feature>
<evidence type="ECO:0000313" key="13">
    <source>
        <dbReference type="EMBL" id="CZS92712.1"/>
    </source>
</evidence>
<reference evidence="14" key="1">
    <citation type="submission" date="2016-03" db="EMBL/GenBank/DDBJ databases">
        <authorList>
            <person name="Guldener U."/>
        </authorList>
    </citation>
    <scope>NUCLEOTIDE SEQUENCE [LARGE SCALE GENOMIC DNA]</scope>
    <source>
        <strain evidence="14">04CH-RAC-A.6.1</strain>
    </source>
</reference>
<evidence type="ECO:0000256" key="5">
    <source>
        <dbReference type="ARBA" id="ARBA00022723"/>
    </source>
</evidence>
<feature type="region of interest" description="Disordered" evidence="11">
    <location>
        <begin position="99"/>
        <end position="134"/>
    </location>
</feature>
<evidence type="ECO:0000259" key="12">
    <source>
        <dbReference type="PROSITE" id="PS51044"/>
    </source>
</evidence>
<keyword evidence="8" id="KW-0862">Zinc</keyword>
<keyword evidence="4" id="KW-0808">Transferase</keyword>
<evidence type="ECO:0000256" key="9">
    <source>
        <dbReference type="ARBA" id="ARBA00023242"/>
    </source>
</evidence>
<comment type="pathway">
    <text evidence="2">Protein modification; protein sumoylation.</text>
</comment>
<keyword evidence="5" id="KW-0479">Metal-binding</keyword>
<keyword evidence="6 10" id="KW-0863">Zinc-finger</keyword>
<dbReference type="InterPro" id="IPR004181">
    <property type="entry name" value="Znf_MIZ"/>
</dbReference>
<dbReference type="OrthoDB" id="26899at2759"/>
<keyword evidence="14" id="KW-1185">Reference proteome</keyword>
<dbReference type="Proteomes" id="UP000178912">
    <property type="component" value="Unassembled WGS sequence"/>
</dbReference>
<protein>
    <submittedName>
        <fullName evidence="13">Related to DNA repair protein MMS21</fullName>
    </submittedName>
</protein>
<dbReference type="InterPro" id="IPR013083">
    <property type="entry name" value="Znf_RING/FYVE/PHD"/>
</dbReference>
<keyword evidence="9" id="KW-0539">Nucleus</keyword>
<feature type="compositionally biased region" description="Acidic residues" evidence="11">
    <location>
        <begin position="417"/>
        <end position="427"/>
    </location>
</feature>
<feature type="compositionally biased region" description="Low complexity" evidence="11">
    <location>
        <begin position="285"/>
        <end position="294"/>
    </location>
</feature>
<feature type="compositionally biased region" description="Acidic residues" evidence="11">
    <location>
        <begin position="394"/>
        <end position="403"/>
    </location>
</feature>
<proteinExistence type="inferred from homology"/>
<evidence type="ECO:0000256" key="1">
    <source>
        <dbReference type="ARBA" id="ARBA00004123"/>
    </source>
</evidence>